<evidence type="ECO:0000256" key="3">
    <source>
        <dbReference type="ARBA" id="ARBA00023163"/>
    </source>
</evidence>
<evidence type="ECO:0000313" key="7">
    <source>
        <dbReference type="Proteomes" id="UP001432062"/>
    </source>
</evidence>
<dbReference type="InterPro" id="IPR000281">
    <property type="entry name" value="HTH_RpiR"/>
</dbReference>
<evidence type="ECO:0000256" key="1">
    <source>
        <dbReference type="ARBA" id="ARBA00023015"/>
    </source>
</evidence>
<keyword evidence="3" id="KW-0804">Transcription</keyword>
<dbReference type="Gene3D" id="1.10.10.10">
    <property type="entry name" value="Winged helix-like DNA-binding domain superfamily/Winged helix DNA-binding domain"/>
    <property type="match status" value="1"/>
</dbReference>
<proteinExistence type="predicted"/>
<gene>
    <name evidence="6" type="ORF">OG563_10130</name>
</gene>
<dbReference type="PROSITE" id="PS51464">
    <property type="entry name" value="SIS"/>
    <property type="match status" value="1"/>
</dbReference>
<keyword evidence="1" id="KW-0805">Transcription regulation</keyword>
<keyword evidence="7" id="KW-1185">Reference proteome</keyword>
<dbReference type="InterPro" id="IPR001347">
    <property type="entry name" value="SIS_dom"/>
</dbReference>
<dbReference type="PANTHER" id="PTHR30514">
    <property type="entry name" value="GLUCOKINASE"/>
    <property type="match status" value="1"/>
</dbReference>
<evidence type="ECO:0000259" key="5">
    <source>
        <dbReference type="PROSITE" id="PS51464"/>
    </source>
</evidence>
<reference evidence="6" key="1">
    <citation type="submission" date="2022-10" db="EMBL/GenBank/DDBJ databases">
        <title>The complete genomes of actinobacterial strains from the NBC collection.</title>
        <authorList>
            <person name="Joergensen T.S."/>
            <person name="Alvarez Arevalo M."/>
            <person name="Sterndorff E.B."/>
            <person name="Faurdal D."/>
            <person name="Vuksanovic O."/>
            <person name="Mourched A.-S."/>
            <person name="Charusanti P."/>
            <person name="Shaw S."/>
            <person name="Blin K."/>
            <person name="Weber T."/>
        </authorList>
    </citation>
    <scope>NUCLEOTIDE SEQUENCE</scope>
    <source>
        <strain evidence="6">NBC_01482</strain>
    </source>
</reference>
<dbReference type="InterPro" id="IPR009057">
    <property type="entry name" value="Homeodomain-like_sf"/>
</dbReference>
<protein>
    <submittedName>
        <fullName evidence="6">MurR/RpiR family transcriptional regulator</fullName>
    </submittedName>
</protein>
<dbReference type="InterPro" id="IPR047640">
    <property type="entry name" value="RpiR-like"/>
</dbReference>
<organism evidence="6 7">
    <name type="scientific">Nocardia vinacea</name>
    <dbReference type="NCBI Taxonomy" id="96468"/>
    <lineage>
        <taxon>Bacteria</taxon>
        <taxon>Bacillati</taxon>
        <taxon>Actinomycetota</taxon>
        <taxon>Actinomycetes</taxon>
        <taxon>Mycobacteriales</taxon>
        <taxon>Nocardiaceae</taxon>
        <taxon>Nocardia</taxon>
    </lineage>
</organism>
<sequence length="289" mass="31550">MIARLTVRDSAPTTYQELRALLQQRLPELADGQQRIARLVLDDPEGTAFRSIGQSAELAGVHRSSLVRFATMLGLPGYPGLVELCRRQLAAEAYLVRRPADAPPPSSNDEFFTAITEYDTNNMSRTFARIDRGDWDRAVETLAHASTVHVIGLRRCLAIAYAATYQLQLVRHGVRQLGATARVLTDELRDIEPGDALIAVSIRRYSSDTVRAVESARRRGAITIALTDDASSPLARIADVTFYVGTGSLTVLRSLTAFTALVHALVTAVAMRMGSVGTDTDILDDQLLD</sequence>
<dbReference type="SUPFAM" id="SSF46689">
    <property type="entry name" value="Homeodomain-like"/>
    <property type="match status" value="1"/>
</dbReference>
<evidence type="ECO:0000313" key="6">
    <source>
        <dbReference type="EMBL" id="WUV48515.1"/>
    </source>
</evidence>
<keyword evidence="2" id="KW-0238">DNA-binding</keyword>
<dbReference type="InterPro" id="IPR046348">
    <property type="entry name" value="SIS_dom_sf"/>
</dbReference>
<dbReference type="Pfam" id="PF01418">
    <property type="entry name" value="HTH_6"/>
    <property type="match status" value="1"/>
</dbReference>
<evidence type="ECO:0000256" key="2">
    <source>
        <dbReference type="ARBA" id="ARBA00023125"/>
    </source>
</evidence>
<dbReference type="InterPro" id="IPR036388">
    <property type="entry name" value="WH-like_DNA-bd_sf"/>
</dbReference>
<accession>A0ABZ1Z370</accession>
<dbReference type="PROSITE" id="PS51071">
    <property type="entry name" value="HTH_RPIR"/>
    <property type="match status" value="1"/>
</dbReference>
<feature type="domain" description="HTH rpiR-type" evidence="4">
    <location>
        <begin position="16"/>
        <end position="92"/>
    </location>
</feature>
<dbReference type="RefSeq" id="WP_329412887.1">
    <property type="nucleotide sequence ID" value="NZ_CP109441.1"/>
</dbReference>
<dbReference type="SUPFAM" id="SSF53697">
    <property type="entry name" value="SIS domain"/>
    <property type="match status" value="1"/>
</dbReference>
<name>A0ABZ1Z370_9NOCA</name>
<evidence type="ECO:0000259" key="4">
    <source>
        <dbReference type="PROSITE" id="PS51071"/>
    </source>
</evidence>
<dbReference type="Pfam" id="PF01380">
    <property type="entry name" value="SIS"/>
    <property type="match status" value="1"/>
</dbReference>
<dbReference type="EMBL" id="CP109441">
    <property type="protein sequence ID" value="WUV48515.1"/>
    <property type="molecule type" value="Genomic_DNA"/>
</dbReference>
<dbReference type="CDD" id="cd05013">
    <property type="entry name" value="SIS_RpiR"/>
    <property type="match status" value="1"/>
</dbReference>
<dbReference type="PANTHER" id="PTHR30514:SF18">
    <property type="entry name" value="RPIR-FAMILY TRANSCRIPTIONAL REGULATOR"/>
    <property type="match status" value="1"/>
</dbReference>
<dbReference type="Proteomes" id="UP001432062">
    <property type="component" value="Chromosome"/>
</dbReference>
<dbReference type="Gene3D" id="3.40.50.10490">
    <property type="entry name" value="Glucose-6-phosphate isomerase like protein, domain 1"/>
    <property type="match status" value="1"/>
</dbReference>
<feature type="domain" description="SIS" evidence="5">
    <location>
        <begin position="138"/>
        <end position="275"/>
    </location>
</feature>
<dbReference type="InterPro" id="IPR035472">
    <property type="entry name" value="RpiR-like_SIS"/>
</dbReference>